<evidence type="ECO:0000313" key="7">
    <source>
        <dbReference type="Proteomes" id="UP000219182"/>
    </source>
</evidence>
<dbReference type="InterPro" id="IPR036388">
    <property type="entry name" value="WH-like_DNA-bd_sf"/>
</dbReference>
<dbReference type="CDD" id="cd08422">
    <property type="entry name" value="PBP2_CrgA_like"/>
    <property type="match status" value="1"/>
</dbReference>
<dbReference type="PANTHER" id="PTHR30537:SF5">
    <property type="entry name" value="HTH-TYPE TRANSCRIPTIONAL ACTIVATOR TTDR-RELATED"/>
    <property type="match status" value="1"/>
</dbReference>
<evidence type="ECO:0000256" key="3">
    <source>
        <dbReference type="ARBA" id="ARBA00023125"/>
    </source>
</evidence>
<dbReference type="SUPFAM" id="SSF46785">
    <property type="entry name" value="Winged helix' DNA-binding domain"/>
    <property type="match status" value="1"/>
</dbReference>
<keyword evidence="2" id="KW-0805">Transcription regulation</keyword>
<dbReference type="Pfam" id="PF03466">
    <property type="entry name" value="LysR_substrate"/>
    <property type="match status" value="1"/>
</dbReference>
<comment type="similarity">
    <text evidence="1">Belongs to the LysR transcriptional regulatory family.</text>
</comment>
<dbReference type="Gene3D" id="1.10.10.10">
    <property type="entry name" value="Winged helix-like DNA-binding domain superfamily/Winged helix DNA-binding domain"/>
    <property type="match status" value="1"/>
</dbReference>
<evidence type="ECO:0000256" key="4">
    <source>
        <dbReference type="ARBA" id="ARBA00023163"/>
    </source>
</evidence>
<sequence>MYFQYGIMEYYEFLFGIHVSEVHVDQIGRMRLFVRVVETGSFSRAAKAEGVVQSTASKEMSALEKHIGGTLVRRNSRGLTITEQGQEFYDFSVGMLADLDAAEDRIRSGQTSPRGRLRVTCPAVFSSRLIVPNLPDFFQRYPDLSIDLQVSERYLNLVGDGIDVAIRIGNLADSSLLSRQIGSVTAVVVASPGYLERYGKPRGLEDLQHHACLPFMFQGNSKTWKFEVDGSQVEIVPSAALRTNDADAVHTAVRAGLGLAQGPRWIFCDDIDAGTLVPLLTAYAPQPFPIQAVHSGTRRMNGAIKAFVDFVAELTRGELNLRMA</sequence>
<dbReference type="AlphaFoldDB" id="A0A2A6FIY2"/>
<dbReference type="InterPro" id="IPR036390">
    <property type="entry name" value="WH_DNA-bd_sf"/>
</dbReference>
<gene>
    <name evidence="6" type="ORF">CN311_07790</name>
</gene>
<comment type="caution">
    <text evidence="6">The sequence shown here is derived from an EMBL/GenBank/DDBJ whole genome shotgun (WGS) entry which is preliminary data.</text>
</comment>
<dbReference type="InterPro" id="IPR058163">
    <property type="entry name" value="LysR-type_TF_proteobact-type"/>
</dbReference>
<dbReference type="InterPro" id="IPR005119">
    <property type="entry name" value="LysR_subst-bd"/>
</dbReference>
<dbReference type="Gene3D" id="3.40.190.290">
    <property type="match status" value="1"/>
</dbReference>
<feature type="domain" description="HTH lysR-type" evidence="5">
    <location>
        <begin position="30"/>
        <end position="82"/>
    </location>
</feature>
<dbReference type="Proteomes" id="UP000219182">
    <property type="component" value="Unassembled WGS sequence"/>
</dbReference>
<dbReference type="GO" id="GO:0003677">
    <property type="term" value="F:DNA binding"/>
    <property type="evidence" value="ECO:0007669"/>
    <property type="project" value="UniProtKB-KW"/>
</dbReference>
<evidence type="ECO:0000313" key="6">
    <source>
        <dbReference type="EMBL" id="PDQ21712.1"/>
    </source>
</evidence>
<evidence type="ECO:0000256" key="1">
    <source>
        <dbReference type="ARBA" id="ARBA00009437"/>
    </source>
</evidence>
<dbReference type="EMBL" id="NWQG01000042">
    <property type="protein sequence ID" value="PDQ21712.1"/>
    <property type="molecule type" value="Genomic_DNA"/>
</dbReference>
<protein>
    <submittedName>
        <fullName evidence="6">LysR family transcriptional regulator</fullName>
    </submittedName>
</protein>
<name>A0A2A6FIY2_9HYPH</name>
<evidence type="ECO:0000259" key="5">
    <source>
        <dbReference type="PROSITE" id="PS50931"/>
    </source>
</evidence>
<dbReference type="FunFam" id="3.40.190.290:FF:000001">
    <property type="entry name" value="Transcriptional regulator, LysR family"/>
    <property type="match status" value="1"/>
</dbReference>
<dbReference type="InterPro" id="IPR000847">
    <property type="entry name" value="LysR_HTH_N"/>
</dbReference>
<dbReference type="SUPFAM" id="SSF53850">
    <property type="entry name" value="Periplasmic binding protein-like II"/>
    <property type="match status" value="1"/>
</dbReference>
<reference evidence="6 7" key="1">
    <citation type="submission" date="2017-09" db="EMBL/GenBank/DDBJ databases">
        <title>Mesorhizobum sanjuanii sp. nov. isolated from nodules of Lotus tenuis in saline-alkaline lowlands of Flooding Pampa.</title>
        <authorList>
            <person name="Sannazzaro A.I."/>
            <person name="Torres Tejerizo G.A."/>
            <person name="Fontana F."/>
            <person name="Cumpa Velazquez L.M."/>
            <person name="Hansen L."/>
            <person name="Pistorio M."/>
            <person name="Estrella M.J."/>
        </authorList>
    </citation>
    <scope>NUCLEOTIDE SEQUENCE [LARGE SCALE GENOMIC DNA]</scope>
    <source>
        <strain evidence="6 7">BSA136</strain>
    </source>
</reference>
<keyword evidence="7" id="KW-1185">Reference proteome</keyword>
<dbReference type="PANTHER" id="PTHR30537">
    <property type="entry name" value="HTH-TYPE TRANSCRIPTIONAL REGULATOR"/>
    <property type="match status" value="1"/>
</dbReference>
<keyword evidence="4" id="KW-0804">Transcription</keyword>
<evidence type="ECO:0000256" key="2">
    <source>
        <dbReference type="ARBA" id="ARBA00023015"/>
    </source>
</evidence>
<accession>A0A2A6FIY2</accession>
<dbReference type="GO" id="GO:0003700">
    <property type="term" value="F:DNA-binding transcription factor activity"/>
    <property type="evidence" value="ECO:0007669"/>
    <property type="project" value="InterPro"/>
</dbReference>
<dbReference type="Pfam" id="PF00126">
    <property type="entry name" value="HTH_1"/>
    <property type="match status" value="1"/>
</dbReference>
<organism evidence="6 7">
    <name type="scientific">Mesorhizobium sanjuanii</name>
    <dbReference type="NCBI Taxonomy" id="2037900"/>
    <lineage>
        <taxon>Bacteria</taxon>
        <taxon>Pseudomonadati</taxon>
        <taxon>Pseudomonadota</taxon>
        <taxon>Alphaproteobacteria</taxon>
        <taxon>Hyphomicrobiales</taxon>
        <taxon>Phyllobacteriaceae</taxon>
        <taxon>Mesorhizobium</taxon>
    </lineage>
</organism>
<proteinExistence type="inferred from homology"/>
<keyword evidence="3" id="KW-0238">DNA-binding</keyword>
<dbReference type="PROSITE" id="PS50931">
    <property type="entry name" value="HTH_LYSR"/>
    <property type="match status" value="1"/>
</dbReference>